<protein>
    <submittedName>
        <fullName evidence="8">Cytochrome P450</fullName>
    </submittedName>
</protein>
<evidence type="ECO:0000256" key="7">
    <source>
        <dbReference type="RuleBase" id="RU000461"/>
    </source>
</evidence>
<dbReference type="Gene3D" id="1.10.630.10">
    <property type="entry name" value="Cytochrome P450"/>
    <property type="match status" value="1"/>
</dbReference>
<dbReference type="SUPFAM" id="SSF48264">
    <property type="entry name" value="Cytochrome P450"/>
    <property type="match status" value="1"/>
</dbReference>
<keyword evidence="2 7" id="KW-0349">Heme</keyword>
<dbReference type="CDD" id="cd20625">
    <property type="entry name" value="CYP164-like"/>
    <property type="match status" value="1"/>
</dbReference>
<evidence type="ECO:0000256" key="6">
    <source>
        <dbReference type="ARBA" id="ARBA00023033"/>
    </source>
</evidence>
<dbReference type="GO" id="GO:0016705">
    <property type="term" value="F:oxidoreductase activity, acting on paired donors, with incorporation or reduction of molecular oxygen"/>
    <property type="evidence" value="ECO:0007669"/>
    <property type="project" value="InterPro"/>
</dbReference>
<dbReference type="EMBL" id="AH015386">
    <property type="protein sequence ID" value="ABB88539.1"/>
    <property type="molecule type" value="Genomic_DNA"/>
</dbReference>
<dbReference type="FunFam" id="1.10.630.10:FF:000018">
    <property type="entry name" value="Cytochrome P450 monooxygenase"/>
    <property type="match status" value="1"/>
</dbReference>
<dbReference type="InterPro" id="IPR017972">
    <property type="entry name" value="Cyt_P450_CS"/>
</dbReference>
<dbReference type="InterPro" id="IPR036396">
    <property type="entry name" value="Cyt_P450_sf"/>
</dbReference>
<dbReference type="GO" id="GO:0004497">
    <property type="term" value="F:monooxygenase activity"/>
    <property type="evidence" value="ECO:0007669"/>
    <property type="project" value="UniProtKB-KW"/>
</dbReference>
<evidence type="ECO:0000313" key="8">
    <source>
        <dbReference type="EMBL" id="ABB88539.1"/>
    </source>
</evidence>
<evidence type="ECO:0000256" key="1">
    <source>
        <dbReference type="ARBA" id="ARBA00010617"/>
    </source>
</evidence>
<dbReference type="InterPro" id="IPR001128">
    <property type="entry name" value="Cyt_P450"/>
</dbReference>
<dbReference type="PRINTS" id="PR00385">
    <property type="entry name" value="P450"/>
</dbReference>
<accession>Q0QMN1</accession>
<dbReference type="PROSITE" id="PS00086">
    <property type="entry name" value="CYTOCHROME_P450"/>
    <property type="match status" value="1"/>
</dbReference>
<proteinExistence type="inferred from homology"/>
<name>Q0QMN1_9ACTN</name>
<comment type="similarity">
    <text evidence="1 7">Belongs to the cytochrome P450 family.</text>
</comment>
<sequence length="415" mass="45088">MRNASMTEAPMLDPGFIAQLLPFDPFDPAFLADPYPIYAAIREKGPVTRTPLGLWAVTGHEVSSAVLRDPRFGWGDGATVADHFRTTADGSVVRPFIFADPPEHTRIRALVGKAFAARQVDRMRATAERIVRELIEATRAEAGDGPIDLMAAVAHPLPGRMQNALLGVPEEYAARFDELSADIARGLDPSFLLTPEEVTRRDQARAELYGYIGELAEQRRTDPGTDLISELVSVEEGGEQLTPDELEVTCTLLLSAGYATTVNLIGNGMLALLRAPEQRDWLRAHPDQVSAAVEEMLRFDPPVQMISRVALAEAEIAGQLVQPGDQVMLLIGAASHDVEVYRDPERLQLDRQGTRNLGFGLGPHFCVGAPLARLTAQAAVSALSALDLELVTDSPTRVPNIIMRGLAELPVRVVD</sequence>
<keyword evidence="6 7" id="KW-0503">Monooxygenase</keyword>
<evidence type="ECO:0000256" key="2">
    <source>
        <dbReference type="ARBA" id="ARBA00022617"/>
    </source>
</evidence>
<dbReference type="PANTHER" id="PTHR46696:SF1">
    <property type="entry name" value="CYTOCHROME P450 YJIB-RELATED"/>
    <property type="match status" value="1"/>
</dbReference>
<keyword evidence="3 7" id="KW-0479">Metal-binding</keyword>
<evidence type="ECO:0000256" key="3">
    <source>
        <dbReference type="ARBA" id="ARBA00022723"/>
    </source>
</evidence>
<dbReference type="Pfam" id="PF00067">
    <property type="entry name" value="p450"/>
    <property type="match status" value="1"/>
</dbReference>
<dbReference type="InterPro" id="IPR002397">
    <property type="entry name" value="Cyt_P450_B"/>
</dbReference>
<organism evidence="8">
    <name type="scientific">Streptomyces sp. Eco86</name>
    <dbReference type="NCBI Taxonomy" id="358765"/>
    <lineage>
        <taxon>Bacteria</taxon>
        <taxon>Bacillati</taxon>
        <taxon>Actinomycetota</taxon>
        <taxon>Actinomycetes</taxon>
        <taxon>Kitasatosporales</taxon>
        <taxon>Streptomycetaceae</taxon>
        <taxon>Streptomyces</taxon>
    </lineage>
</organism>
<dbReference type="PANTHER" id="PTHR46696">
    <property type="entry name" value="P450, PUTATIVE (EUROFUNG)-RELATED"/>
    <property type="match status" value="1"/>
</dbReference>
<dbReference type="AlphaFoldDB" id="Q0QMN1"/>
<keyword evidence="5 7" id="KW-0408">Iron</keyword>
<evidence type="ECO:0000256" key="5">
    <source>
        <dbReference type="ARBA" id="ARBA00023004"/>
    </source>
</evidence>
<reference evidence="8" key="1">
    <citation type="journal article" date="2006" name="J. Antibiot.">
        <title>Isolation and identification of three new 5-alkenyl-3,3(2H)-furanones from two streptomyces species using a genomic screening approach.</title>
        <authorList>
            <person name="Banskota A.H."/>
            <person name="Mcalpine J.B."/>
            <person name="Sorensen D."/>
            <person name="Aouidate M."/>
            <person name="Piraee M."/>
            <person name="Alarco A.M."/>
            <person name="Omura S."/>
            <person name="Shiomi K."/>
            <person name="Farnet C.M."/>
            <person name="Zazopoulos E."/>
        </authorList>
    </citation>
    <scope>NUCLEOTIDE SEQUENCE</scope>
    <source>
        <strain evidence="8">Eco86</strain>
    </source>
</reference>
<dbReference type="GO" id="GO:0005506">
    <property type="term" value="F:iron ion binding"/>
    <property type="evidence" value="ECO:0007669"/>
    <property type="project" value="InterPro"/>
</dbReference>
<keyword evidence="4 7" id="KW-0560">Oxidoreductase</keyword>
<dbReference type="GO" id="GO:0020037">
    <property type="term" value="F:heme binding"/>
    <property type="evidence" value="ECO:0007669"/>
    <property type="project" value="InterPro"/>
</dbReference>
<evidence type="ECO:0000256" key="4">
    <source>
        <dbReference type="ARBA" id="ARBA00023002"/>
    </source>
</evidence>
<dbReference type="PRINTS" id="PR00359">
    <property type="entry name" value="BP450"/>
</dbReference>